<comment type="catalytic activity">
    <reaction evidence="1 10">
        <text>Transfers a segment of a (1-&gt;4)-alpha-D-glucan to a new position in an acceptor, which may be glucose or a (1-&gt;4)-alpha-D-glucan.</text>
        <dbReference type="EC" id="2.4.1.25"/>
    </reaction>
</comment>
<evidence type="ECO:0000256" key="9">
    <source>
        <dbReference type="ARBA" id="ARBA00031501"/>
    </source>
</evidence>
<evidence type="ECO:0000313" key="13">
    <source>
        <dbReference type="Proteomes" id="UP000190897"/>
    </source>
</evidence>
<dbReference type="CDD" id="cd11336">
    <property type="entry name" value="AmyAc_MTSase"/>
    <property type="match status" value="1"/>
</dbReference>
<organism evidence="12 13">
    <name type="scientific">Dyadobacter psychrophilus</name>
    <dbReference type="NCBI Taxonomy" id="651661"/>
    <lineage>
        <taxon>Bacteria</taxon>
        <taxon>Pseudomonadati</taxon>
        <taxon>Bacteroidota</taxon>
        <taxon>Cytophagia</taxon>
        <taxon>Cytophagales</taxon>
        <taxon>Spirosomataceae</taxon>
        <taxon>Dyadobacter</taxon>
    </lineage>
</organism>
<dbReference type="InterPro" id="IPR003385">
    <property type="entry name" value="Glyco_hydro_77"/>
</dbReference>
<evidence type="ECO:0000313" key="12">
    <source>
        <dbReference type="EMBL" id="SKB72363.1"/>
    </source>
</evidence>
<dbReference type="InterPro" id="IPR017853">
    <property type="entry name" value="GH"/>
</dbReference>
<dbReference type="GO" id="GO:0005975">
    <property type="term" value="P:carbohydrate metabolic process"/>
    <property type="evidence" value="ECO:0007669"/>
    <property type="project" value="InterPro"/>
</dbReference>
<keyword evidence="7 10" id="KW-0119">Carbohydrate metabolism</keyword>
<comment type="similarity">
    <text evidence="2 10">Belongs to the disproportionating enzyme family.</text>
</comment>
<dbReference type="Pfam" id="PF00128">
    <property type="entry name" value="Alpha-amylase"/>
    <property type="match status" value="1"/>
</dbReference>
<dbReference type="PANTHER" id="PTHR32438">
    <property type="entry name" value="4-ALPHA-GLUCANOTRANSFERASE DPE1, CHLOROPLASTIC/AMYLOPLASTIC"/>
    <property type="match status" value="1"/>
</dbReference>
<dbReference type="STRING" id="651661.SAMN05660293_01703"/>
<keyword evidence="6 10" id="KW-0808">Transferase</keyword>
<dbReference type="GO" id="GO:0004134">
    <property type="term" value="F:4-alpha-glucanotransferase activity"/>
    <property type="evidence" value="ECO:0007669"/>
    <property type="project" value="UniProtKB-EC"/>
</dbReference>
<reference evidence="13" key="1">
    <citation type="submission" date="2017-02" db="EMBL/GenBank/DDBJ databases">
        <authorList>
            <person name="Varghese N."/>
            <person name="Submissions S."/>
        </authorList>
    </citation>
    <scope>NUCLEOTIDE SEQUENCE [LARGE SCALE GENOMIC DNA]</scope>
    <source>
        <strain evidence="13">DSM 22270</strain>
    </source>
</reference>
<dbReference type="Gene3D" id="3.30.1590.10">
    <property type="entry name" value="Maltooligosyl trehalose synthase, domain 2"/>
    <property type="match status" value="1"/>
</dbReference>
<dbReference type="NCBIfam" id="TIGR00217">
    <property type="entry name" value="malQ"/>
    <property type="match status" value="1"/>
</dbReference>
<accession>A0A1T5DLI9</accession>
<dbReference type="Pfam" id="PF02446">
    <property type="entry name" value="Glyco_hydro_77"/>
    <property type="match status" value="1"/>
</dbReference>
<evidence type="ECO:0000259" key="11">
    <source>
        <dbReference type="SMART" id="SM00642"/>
    </source>
</evidence>
<evidence type="ECO:0000256" key="10">
    <source>
        <dbReference type="RuleBase" id="RU361207"/>
    </source>
</evidence>
<keyword evidence="13" id="KW-1185">Reference proteome</keyword>
<evidence type="ECO:0000256" key="3">
    <source>
        <dbReference type="ARBA" id="ARBA00012560"/>
    </source>
</evidence>
<dbReference type="EMBL" id="FUZA01000002">
    <property type="protein sequence ID" value="SKB72363.1"/>
    <property type="molecule type" value="Genomic_DNA"/>
</dbReference>
<dbReference type="EC" id="2.4.1.25" evidence="3 10"/>
<dbReference type="OrthoDB" id="9811841at2"/>
<dbReference type="Gene3D" id="3.20.20.80">
    <property type="entry name" value="Glycosidases"/>
    <property type="match status" value="4"/>
</dbReference>
<evidence type="ECO:0000256" key="8">
    <source>
        <dbReference type="ARBA" id="ARBA00031423"/>
    </source>
</evidence>
<name>A0A1T5DLI9_9BACT</name>
<feature type="domain" description="Glycosyl hydrolase family 13 catalytic" evidence="11">
    <location>
        <begin position="17"/>
        <end position="782"/>
    </location>
</feature>
<sequence length="1403" mass="161194">MNNPVATYRIQFHKDFSFSDLEKRVSYLQKLGVSTLYASPILAATKGSTHGYDGISPEVINPEIGTAEQLRKLSETLKQLEIGWLQDIVPNHMAFHSENEWLMDVLEKGQQSEYASFFDIAWNSKLFQGKLMVPFLGASLEEVIDNQQIKVEYAGNRLVLNYEGATFPLNIRSYMNILGTDKENAPETIQQLVQQLAEIHETEDPKMFSQRWSEFLLQLSSLMKNEMIKGWIDQEIEAINADQSKITALVKGQEYILCFWQETDSKINFRRFFTVNGLICLNMQDEAVFDRYHQLIKLLVDEGIFQGLRVDHIDGLYDPASYLEKLRELAGPETYLIVEKILEKSESMPAQWPIEGTSGYEFLADVNNVFTNADAEEVFSKFYQELTDNNDPVREQLLEKKSGILNNHMGGELDNLYQLFTDLELVDLEKLESVGKDNVRKAIGEFLIHCPIYRYYGNQMPLSEAETKEVKAVFEDVRAHHSGLESAIELLEAVILEKTIGGDQAYNAKALEFYQRWMQFSGPLMAKGGEDTLMYTYNRFIGHNDVGDFPDRFGMPVKDFHHKMRLRQKEWPLSLNTTSTHDTKRGEDVRARLNVLTDLPQEWIAKVNEWRKLNAALRKPDGPTDNDEYLIYQTLVGAYPMPGEDAGDFAERLGDYLKKALREAKTDTTWAEPNEVYEKSTEEFALSLLDSESPFFENFQEYLKTICDAGIVNSLAQLLLKFTCPGVPDVYQGTELWDLSLVDPDNRRPFDYEKRESWLREFEDYNTERLVEKLWETRNSGQIKLWLTHQLYNLRKSNPVLFSEGDYVPLKIRGAYKEHILAFARKYKKEYIVVAVPLHSAMLCKEQEKEFFDLDWKDTSIVLPDNMEAGWADMLTGEEAEYEGKLTPVEIFRGLPIAVLKGKKPDNERKAGVLLHITSLASPFGIGDMGPEAFAFADFLAKSSQKLWQILPLNPIEAAQANSPYSALSSRAGNPLLISPELLVKDGLLEEDDLAGYELPQTGKTDYEQAGKLKHDILREAFEKFVSLNDADANEAFEAFCEKNQEWLDDFAIYMALKKQHEGKPWYTWPEQYRKRQESALAQIESEKLQFIKWEQYIFDKQWKELKTYCNNLDIKLLGDIPFYVSYDSADVWANPEFFCVDEEGKITGIAGVPPDAFSDDGQLWGMPVFNWGALKKQDYKWWVQRLAKNVELFDIVRLDHFRAFTDYWEVAGGEKTAVKGEWKLGPDAEFFTKIETALGGLPFVAEDLGEMSPGVYKLRDKFALPGMKVLQFAFNENMAQSDHIPHNFNANFYAYTGTHDNNTTLGWFRTSKDEDMKALIEKYVGYEVNEDNICEVMARLTYSSVAKVAILPMQDVLNLDETTIMNIPGSNENNWSWRLKPGQVTHEAQQFLLNMTTLYNRD</sequence>
<dbReference type="InterPro" id="IPR012767">
    <property type="entry name" value="Trehalose_TreY"/>
</dbReference>
<evidence type="ECO:0000256" key="4">
    <source>
        <dbReference type="ARBA" id="ARBA00020295"/>
    </source>
</evidence>
<keyword evidence="5 10" id="KW-0328">Glycosyltransferase</keyword>
<evidence type="ECO:0000256" key="6">
    <source>
        <dbReference type="ARBA" id="ARBA00022679"/>
    </source>
</evidence>
<dbReference type="SUPFAM" id="SSF51445">
    <property type="entry name" value="(Trans)glycosidases"/>
    <property type="match status" value="2"/>
</dbReference>
<protein>
    <recommendedName>
        <fullName evidence="4 10">4-alpha-glucanotransferase</fullName>
        <ecNumber evidence="3 10">2.4.1.25</ecNumber>
    </recommendedName>
    <alternativeName>
        <fullName evidence="8 10">Amylomaltase</fullName>
    </alternativeName>
    <alternativeName>
        <fullName evidence="9 10">Disproportionating enzyme</fullName>
    </alternativeName>
</protein>
<evidence type="ECO:0000256" key="7">
    <source>
        <dbReference type="ARBA" id="ARBA00023277"/>
    </source>
</evidence>
<dbReference type="NCBIfam" id="NF011080">
    <property type="entry name" value="PRK14508.1-3"/>
    <property type="match status" value="1"/>
</dbReference>
<dbReference type="InterPro" id="IPR006047">
    <property type="entry name" value="GH13_cat_dom"/>
</dbReference>
<evidence type="ECO:0000256" key="5">
    <source>
        <dbReference type="ARBA" id="ARBA00022676"/>
    </source>
</evidence>
<dbReference type="Proteomes" id="UP000190897">
    <property type="component" value="Unassembled WGS sequence"/>
</dbReference>
<evidence type="ECO:0000256" key="1">
    <source>
        <dbReference type="ARBA" id="ARBA00000439"/>
    </source>
</evidence>
<dbReference type="NCBIfam" id="TIGR02401">
    <property type="entry name" value="trehalose_TreY"/>
    <property type="match status" value="1"/>
</dbReference>
<proteinExistence type="inferred from homology"/>
<dbReference type="PANTHER" id="PTHR32438:SF5">
    <property type="entry name" value="4-ALPHA-GLUCANOTRANSFERASE DPE1, CHLOROPLASTIC_AMYLOPLASTIC"/>
    <property type="match status" value="1"/>
</dbReference>
<dbReference type="SMART" id="SM00642">
    <property type="entry name" value="Aamy"/>
    <property type="match status" value="1"/>
</dbReference>
<gene>
    <name evidence="12" type="ORF">SAMN05660293_01703</name>
</gene>
<dbReference type="RefSeq" id="WP_082214259.1">
    <property type="nucleotide sequence ID" value="NZ_FUZA01000002.1"/>
</dbReference>
<evidence type="ECO:0000256" key="2">
    <source>
        <dbReference type="ARBA" id="ARBA00005684"/>
    </source>
</evidence>